<dbReference type="InterPro" id="IPR045874">
    <property type="entry name" value="LRK10/LRL21-25-like"/>
</dbReference>
<dbReference type="AlphaFoldDB" id="A0A5C7HK67"/>
<keyword evidence="8" id="KW-0862">Zinc</keyword>
<sequence>MGREEPSNFSTLLFALLIFLPFVTQVQPRTLPPETCSSSCGDNKNISYPFRLKTDPARCGHRDYELFCESNQTILELNSGKYYVKQILYEEHLISIVDVNFANGSCSLPYGSQSVDGIDTDGRYIQPGMADYHYASLVNCSDSINDKAYIKAPCLSGNHSYVYFLLEDFMFRTSDLPESCEIISRIIIHDALGVKNISNYEAIQELLQSGFDLGWLDGGRECRLAGGQCFDPFTQERINLLLVVIGVFYPIKVGKMEDLLYVKDYYLPVFAEQKPKDKTDDEWTILHRQVCGYIRQWVDDNVYNHVNHLNAYQGILNQLAGMNIKFEDEVQGLWLLGTLPDSWETFRTSVCNSAPNGVVTMDLAKSSVLNEEMRRKSQGLSQSEVLVTEKRGISKSRGTKNRDRSKSKSNKFANVECYHCGQKGHIKKYCRQLKRDHKNEKGKEKKTDDSNDGDRVSTVTDDFLVVYDDDVVNLACHETSWVIDSGASIHATSRRDFFASYTSGDFGDVKMGNNGVAKAVGIEDVCLETNNGMMLLLKNVKHIPDIRLNLISVGKLDDEGFCNTFSDGHWKLTKGSMIVARGKKCSSLYFMQAKVSDCIINTVDNESITELWHRRLGHMSEKGLMVLAKKNLLSGMKNASLKKCAYCLAGKQNRVAFKTSPPSRKPDLDPVPLTHVPVQVRDEVRDEVQDDHDGTVGVDMYTQVEIDDDIHEQSPVPEVPLDVPLRRSTRDRQPSTRIHRERDAKKLYLSQEKYIEKVLQRFNMDKAKATVDDVEKFLHKQQSWVPKRYSYIEIIAITNHFRDKLGQGGFLSVYKGQLLNGCFIAVKVLENSKFRGRRNSYAKATRSSKAYFPSWVYDQMIKGRDLELQNVSEIEGVIARKLCIIGLCCIQVKATDCPSITKVVEMLEGSIDDLQMPPKPFFASSSSQQSSIREIQSGSSTELLESESIHECSYSDDHTYDV</sequence>
<dbReference type="Gene3D" id="3.30.200.20">
    <property type="entry name" value="Phosphorylase Kinase, domain 1"/>
    <property type="match status" value="1"/>
</dbReference>
<keyword evidence="8" id="KW-0479">Metal-binding</keyword>
<evidence type="ECO:0000256" key="5">
    <source>
        <dbReference type="ARBA" id="ARBA00022989"/>
    </source>
</evidence>
<feature type="chain" id="PRO_5022774408" description="CCHC-type domain-containing protein" evidence="10">
    <location>
        <begin position="29"/>
        <end position="962"/>
    </location>
</feature>
<dbReference type="InterPro" id="IPR025287">
    <property type="entry name" value="WAK_GUB"/>
</dbReference>
<dbReference type="Pfam" id="PF13976">
    <property type="entry name" value="gag_pre-integrs"/>
    <property type="match status" value="1"/>
</dbReference>
<feature type="region of interest" description="Disordered" evidence="9">
    <location>
        <begin position="923"/>
        <end position="949"/>
    </location>
</feature>
<name>A0A5C7HK67_9ROSI</name>
<evidence type="ECO:0000256" key="2">
    <source>
        <dbReference type="ARBA" id="ARBA00022527"/>
    </source>
</evidence>
<evidence type="ECO:0000313" key="12">
    <source>
        <dbReference type="EMBL" id="TXG57284.1"/>
    </source>
</evidence>
<evidence type="ECO:0000256" key="7">
    <source>
        <dbReference type="ARBA" id="ARBA00023180"/>
    </source>
</evidence>
<proteinExistence type="predicted"/>
<keyword evidence="4 10" id="KW-0732">Signal</keyword>
<dbReference type="Pfam" id="PF22936">
    <property type="entry name" value="Pol_BBD"/>
    <property type="match status" value="1"/>
</dbReference>
<keyword evidence="6" id="KW-0472">Membrane</keyword>
<dbReference type="InterPro" id="IPR001878">
    <property type="entry name" value="Znf_CCHC"/>
</dbReference>
<keyword evidence="2" id="KW-0418">Kinase</keyword>
<feature type="domain" description="CCHC-type" evidence="11">
    <location>
        <begin position="417"/>
        <end position="432"/>
    </location>
</feature>
<dbReference type="GO" id="GO:0030247">
    <property type="term" value="F:polysaccharide binding"/>
    <property type="evidence" value="ECO:0007669"/>
    <property type="project" value="InterPro"/>
</dbReference>
<accession>A0A5C7HK67</accession>
<dbReference type="SUPFAM" id="SSF56112">
    <property type="entry name" value="Protein kinase-like (PK-like)"/>
    <property type="match status" value="1"/>
</dbReference>
<keyword evidence="2" id="KW-0723">Serine/threonine-protein kinase</keyword>
<organism evidence="12 13">
    <name type="scientific">Acer yangbiense</name>
    <dbReference type="NCBI Taxonomy" id="1000413"/>
    <lineage>
        <taxon>Eukaryota</taxon>
        <taxon>Viridiplantae</taxon>
        <taxon>Streptophyta</taxon>
        <taxon>Embryophyta</taxon>
        <taxon>Tracheophyta</taxon>
        <taxon>Spermatophyta</taxon>
        <taxon>Magnoliopsida</taxon>
        <taxon>eudicotyledons</taxon>
        <taxon>Gunneridae</taxon>
        <taxon>Pentapetalae</taxon>
        <taxon>rosids</taxon>
        <taxon>malvids</taxon>
        <taxon>Sapindales</taxon>
        <taxon>Sapindaceae</taxon>
        <taxon>Hippocastanoideae</taxon>
        <taxon>Acereae</taxon>
        <taxon>Acer</taxon>
    </lineage>
</organism>
<keyword evidence="8" id="KW-0863">Zinc-finger</keyword>
<reference evidence="13" key="1">
    <citation type="journal article" date="2019" name="Gigascience">
        <title>De novo genome assembly of the endangered Acer yangbiense, a plant species with extremely small populations endemic to Yunnan Province, China.</title>
        <authorList>
            <person name="Yang J."/>
            <person name="Wariss H.M."/>
            <person name="Tao L."/>
            <person name="Zhang R."/>
            <person name="Yun Q."/>
            <person name="Hollingsworth P."/>
            <person name="Dao Z."/>
            <person name="Luo G."/>
            <person name="Guo H."/>
            <person name="Ma Y."/>
            <person name="Sun W."/>
        </authorList>
    </citation>
    <scope>NUCLEOTIDE SEQUENCE [LARGE SCALE GENOMIC DNA]</scope>
    <source>
        <strain evidence="13">cv. Malutang</strain>
    </source>
</reference>
<dbReference type="GO" id="GO:0016020">
    <property type="term" value="C:membrane"/>
    <property type="evidence" value="ECO:0007669"/>
    <property type="project" value="UniProtKB-SubCell"/>
</dbReference>
<feature type="compositionally biased region" description="Low complexity" evidence="9">
    <location>
        <begin position="924"/>
        <end position="943"/>
    </location>
</feature>
<feature type="signal peptide" evidence="10">
    <location>
        <begin position="1"/>
        <end position="28"/>
    </location>
</feature>
<comment type="subcellular location">
    <subcellularLocation>
        <location evidence="1">Membrane</location>
        <topology evidence="1">Single-pass type I membrane protein</topology>
    </subcellularLocation>
</comment>
<dbReference type="SUPFAM" id="SSF57756">
    <property type="entry name" value="Retrovirus zinc finger-like domains"/>
    <property type="match status" value="1"/>
</dbReference>
<dbReference type="GO" id="GO:0004674">
    <property type="term" value="F:protein serine/threonine kinase activity"/>
    <property type="evidence" value="ECO:0007669"/>
    <property type="project" value="UniProtKB-KW"/>
</dbReference>
<evidence type="ECO:0000259" key="11">
    <source>
        <dbReference type="PROSITE" id="PS50158"/>
    </source>
</evidence>
<keyword evidence="7" id="KW-0325">Glycoprotein</keyword>
<evidence type="ECO:0000256" key="9">
    <source>
        <dbReference type="SAM" id="MobiDB-lite"/>
    </source>
</evidence>
<dbReference type="Pfam" id="PF14223">
    <property type="entry name" value="Retrotran_gag_2"/>
    <property type="match status" value="1"/>
</dbReference>
<comment type="caution">
    <text evidence="12">The sequence shown here is derived from an EMBL/GenBank/DDBJ whole genome shotgun (WGS) entry which is preliminary data.</text>
</comment>
<evidence type="ECO:0000256" key="10">
    <source>
        <dbReference type="SAM" id="SignalP"/>
    </source>
</evidence>
<dbReference type="PROSITE" id="PS50158">
    <property type="entry name" value="ZF_CCHC"/>
    <property type="match status" value="1"/>
</dbReference>
<keyword evidence="13" id="KW-1185">Reference proteome</keyword>
<protein>
    <recommendedName>
        <fullName evidence="11">CCHC-type domain-containing protein</fullName>
    </recommendedName>
</protein>
<evidence type="ECO:0000256" key="8">
    <source>
        <dbReference type="PROSITE-ProRule" id="PRU00047"/>
    </source>
</evidence>
<dbReference type="OrthoDB" id="1146903at2759"/>
<dbReference type="Gene3D" id="4.10.60.10">
    <property type="entry name" value="Zinc finger, CCHC-type"/>
    <property type="match status" value="1"/>
</dbReference>
<feature type="region of interest" description="Disordered" evidence="9">
    <location>
        <begin position="436"/>
        <end position="455"/>
    </location>
</feature>
<evidence type="ECO:0000313" key="13">
    <source>
        <dbReference type="Proteomes" id="UP000323000"/>
    </source>
</evidence>
<evidence type="ECO:0000256" key="4">
    <source>
        <dbReference type="ARBA" id="ARBA00022729"/>
    </source>
</evidence>
<keyword evidence="5" id="KW-1133">Transmembrane helix</keyword>
<keyword evidence="2" id="KW-0808">Transferase</keyword>
<dbReference type="PANTHER" id="PTHR27009">
    <property type="entry name" value="RUST RESISTANCE KINASE LR10-RELATED"/>
    <property type="match status" value="1"/>
</dbReference>
<gene>
    <name evidence="12" type="ORF">EZV62_018597</name>
</gene>
<evidence type="ECO:0000256" key="1">
    <source>
        <dbReference type="ARBA" id="ARBA00004479"/>
    </source>
</evidence>
<feature type="compositionally biased region" description="Basic and acidic residues" evidence="9">
    <location>
        <begin position="437"/>
        <end position="455"/>
    </location>
</feature>
<evidence type="ECO:0000256" key="6">
    <source>
        <dbReference type="ARBA" id="ARBA00023136"/>
    </source>
</evidence>
<keyword evidence="3" id="KW-0812">Transmembrane</keyword>
<dbReference type="Pfam" id="PF13947">
    <property type="entry name" value="GUB_WAK_bind"/>
    <property type="match status" value="1"/>
</dbReference>
<dbReference type="InterPro" id="IPR011009">
    <property type="entry name" value="Kinase-like_dom_sf"/>
</dbReference>
<dbReference type="InterPro" id="IPR036875">
    <property type="entry name" value="Znf_CCHC_sf"/>
</dbReference>
<dbReference type="GO" id="GO:0003676">
    <property type="term" value="F:nucleic acid binding"/>
    <property type="evidence" value="ECO:0007669"/>
    <property type="project" value="InterPro"/>
</dbReference>
<dbReference type="GO" id="GO:0008270">
    <property type="term" value="F:zinc ion binding"/>
    <property type="evidence" value="ECO:0007669"/>
    <property type="project" value="UniProtKB-KW"/>
</dbReference>
<dbReference type="EMBL" id="VAHF01000008">
    <property type="protein sequence ID" value="TXG57284.1"/>
    <property type="molecule type" value="Genomic_DNA"/>
</dbReference>
<dbReference type="InterPro" id="IPR054722">
    <property type="entry name" value="PolX-like_BBD"/>
</dbReference>
<evidence type="ECO:0000256" key="3">
    <source>
        <dbReference type="ARBA" id="ARBA00022692"/>
    </source>
</evidence>
<dbReference type="Proteomes" id="UP000323000">
    <property type="component" value="Chromosome 8"/>
</dbReference>
<dbReference type="InterPro" id="IPR025724">
    <property type="entry name" value="GAG-pre-integrase_dom"/>
</dbReference>